<reference evidence="2" key="1">
    <citation type="submission" date="2021-02" db="EMBL/GenBank/DDBJ databases">
        <authorList>
            <person name="Nowell W R."/>
        </authorList>
    </citation>
    <scope>NUCLEOTIDE SEQUENCE</scope>
</reference>
<evidence type="ECO:0000256" key="1">
    <source>
        <dbReference type="SAM" id="SignalP"/>
    </source>
</evidence>
<proteinExistence type="predicted"/>
<protein>
    <submittedName>
        <fullName evidence="2">Uncharacterized protein</fullName>
    </submittedName>
</protein>
<comment type="caution">
    <text evidence="2">The sequence shown here is derived from an EMBL/GenBank/DDBJ whole genome shotgun (WGS) entry which is preliminary data.</text>
</comment>
<organism evidence="2 3">
    <name type="scientific">Rotaria socialis</name>
    <dbReference type="NCBI Taxonomy" id="392032"/>
    <lineage>
        <taxon>Eukaryota</taxon>
        <taxon>Metazoa</taxon>
        <taxon>Spiralia</taxon>
        <taxon>Gnathifera</taxon>
        <taxon>Rotifera</taxon>
        <taxon>Eurotatoria</taxon>
        <taxon>Bdelloidea</taxon>
        <taxon>Philodinida</taxon>
        <taxon>Philodinidae</taxon>
        <taxon>Rotaria</taxon>
    </lineage>
</organism>
<dbReference type="AlphaFoldDB" id="A0A818GJ43"/>
<evidence type="ECO:0000313" key="3">
    <source>
        <dbReference type="Proteomes" id="UP000663872"/>
    </source>
</evidence>
<dbReference type="EMBL" id="CAJNYT010002762">
    <property type="protein sequence ID" value="CAF3492400.1"/>
    <property type="molecule type" value="Genomic_DNA"/>
</dbReference>
<feature type="signal peptide" evidence="1">
    <location>
        <begin position="1"/>
        <end position="20"/>
    </location>
</feature>
<evidence type="ECO:0000313" key="2">
    <source>
        <dbReference type="EMBL" id="CAF3492400.1"/>
    </source>
</evidence>
<gene>
    <name evidence="2" type="ORF">GRG538_LOCUS17076</name>
</gene>
<dbReference type="Proteomes" id="UP000663872">
    <property type="component" value="Unassembled WGS sequence"/>
</dbReference>
<sequence>MLFILTIIATIFIANNAVNSAECRTVKQGAHYTSLIPFHGFKSAETISSRVQFTNSSATYLFPSTDPKGHLCTSSWNKLWGACRCGYLTSNHKDSDRFVFRRVGSCLRYEAGHVVGENDNCADANLIEIAAYAYDNSLKPFENQGTLLKEFSTRLLVDSWYKVTLIFQATKTIYQLFDANEQLLETQEIAHRQLK</sequence>
<keyword evidence="1" id="KW-0732">Signal</keyword>
<name>A0A818GJ43_9BILA</name>
<accession>A0A818GJ43</accession>
<feature type="chain" id="PRO_5032752051" evidence="1">
    <location>
        <begin position="21"/>
        <end position="195"/>
    </location>
</feature>